<dbReference type="InterPro" id="IPR036291">
    <property type="entry name" value="NAD(P)-bd_dom_sf"/>
</dbReference>
<protein>
    <submittedName>
        <fullName evidence="3">TrkA family potassium uptake protein</fullName>
    </submittedName>
</protein>
<dbReference type="EMBL" id="JAKKUT010000002">
    <property type="protein sequence ID" value="MDG2990153.1"/>
    <property type="molecule type" value="Genomic_DNA"/>
</dbReference>
<dbReference type="PANTHER" id="PTHR43833">
    <property type="entry name" value="POTASSIUM CHANNEL PROTEIN 2-RELATED-RELATED"/>
    <property type="match status" value="1"/>
</dbReference>
<name>A0ABT6EYI0_9SYNE</name>
<evidence type="ECO:0000259" key="2">
    <source>
        <dbReference type="PROSITE" id="PS51202"/>
    </source>
</evidence>
<dbReference type="SUPFAM" id="SSF116726">
    <property type="entry name" value="TrkA C-terminal domain-like"/>
    <property type="match status" value="1"/>
</dbReference>
<accession>A0ABT6EYI0</accession>
<reference evidence="3" key="2">
    <citation type="submission" date="2022-01" db="EMBL/GenBank/DDBJ databases">
        <authorList>
            <person name="Zivanovic Y."/>
            <person name="Moreira D."/>
            <person name="Lopez-Garcia P."/>
        </authorList>
    </citation>
    <scope>NUCLEOTIDE SEQUENCE</scope>
    <source>
        <strain evidence="3">G9</strain>
    </source>
</reference>
<dbReference type="InterPro" id="IPR050721">
    <property type="entry name" value="Trk_Ktr_HKT_K-transport"/>
</dbReference>
<dbReference type="SUPFAM" id="SSF51735">
    <property type="entry name" value="NAD(P)-binding Rossmann-fold domains"/>
    <property type="match status" value="1"/>
</dbReference>
<evidence type="ECO:0000259" key="1">
    <source>
        <dbReference type="PROSITE" id="PS51201"/>
    </source>
</evidence>
<comment type="caution">
    <text evidence="3">The sequence shown here is derived from an EMBL/GenBank/DDBJ whole genome shotgun (WGS) entry which is preliminary data.</text>
</comment>
<dbReference type="Proteomes" id="UP001154265">
    <property type="component" value="Unassembled WGS sequence"/>
</dbReference>
<dbReference type="Gene3D" id="3.40.50.720">
    <property type="entry name" value="NAD(P)-binding Rossmann-like Domain"/>
    <property type="match status" value="1"/>
</dbReference>
<evidence type="ECO:0000313" key="4">
    <source>
        <dbReference type="Proteomes" id="UP001154265"/>
    </source>
</evidence>
<keyword evidence="4" id="KW-1185">Reference proteome</keyword>
<dbReference type="Pfam" id="PF02254">
    <property type="entry name" value="TrkA_N"/>
    <property type="match status" value="1"/>
</dbReference>
<proteinExistence type="predicted"/>
<reference evidence="3" key="1">
    <citation type="journal article" date="2022" name="Genome Biol. Evol.">
        <title>A New Gene Family Diagnostic for Intracellular Biomineralization of Amorphous Ca Carbonates by Cyanobacteria.</title>
        <authorList>
            <person name="Benzerara K."/>
            <person name="Duprat E."/>
            <person name="Bitard-Feildel T."/>
            <person name="Caumes G."/>
            <person name="Cassier-Chauvat C."/>
            <person name="Chauvat F."/>
            <person name="Dezi M."/>
            <person name="Diop S.I."/>
            <person name="Gaschignard G."/>
            <person name="Gorgen S."/>
            <person name="Gugger M."/>
            <person name="Lopez-Garcia P."/>
            <person name="Millet M."/>
            <person name="Skouri-Panet F."/>
            <person name="Moreira D."/>
            <person name="Callebaut I."/>
        </authorList>
    </citation>
    <scope>NUCLEOTIDE SEQUENCE</scope>
    <source>
        <strain evidence="3">G9</strain>
    </source>
</reference>
<feature type="domain" description="RCK C-terminal" evidence="2">
    <location>
        <begin position="156"/>
        <end position="242"/>
    </location>
</feature>
<gene>
    <name evidence="3" type="ORF">L3556_04265</name>
</gene>
<dbReference type="PROSITE" id="PS51201">
    <property type="entry name" value="RCK_N"/>
    <property type="match status" value="1"/>
</dbReference>
<dbReference type="PROSITE" id="PS51202">
    <property type="entry name" value="RCK_C"/>
    <property type="match status" value="1"/>
</dbReference>
<dbReference type="InterPro" id="IPR036721">
    <property type="entry name" value="RCK_C_sf"/>
</dbReference>
<dbReference type="RefSeq" id="WP_277866070.1">
    <property type="nucleotide sequence ID" value="NZ_JAKKUT010000002.1"/>
</dbReference>
<dbReference type="InterPro" id="IPR003148">
    <property type="entry name" value="RCK_N"/>
</dbReference>
<sequence>MTDAMAALNQHIIICGFGYLGRSLASELTAAGLTFVVIDNDPEHLRQGEHKGYLIHGGDDLMDETELLAVGIERATTLAAVLPDDASNVFVTLTARGLNPHLRILARGDLPATEPKLRLAGADHVILPASISAQRMVQLITRPTILDFLEAKAERSHLIELLTQLDVQIEQFTLPPDSPLMGLAIADLEAKGKGAFIVIAIRRYSGELVNQLGMAFTLESQDTVITLGRSPDIKLFFQQNGYRYQMRYRGRKL</sequence>
<dbReference type="Pfam" id="PF02080">
    <property type="entry name" value="TrkA_C"/>
    <property type="match status" value="1"/>
</dbReference>
<dbReference type="InterPro" id="IPR006037">
    <property type="entry name" value="RCK_C"/>
</dbReference>
<feature type="domain" description="RCK N-terminal" evidence="1">
    <location>
        <begin position="9"/>
        <end position="126"/>
    </location>
</feature>
<dbReference type="PANTHER" id="PTHR43833:SF9">
    <property type="entry name" value="POTASSIUM CHANNEL PROTEIN YUGO-RELATED"/>
    <property type="match status" value="1"/>
</dbReference>
<dbReference type="Gene3D" id="3.30.70.1450">
    <property type="entry name" value="Regulator of K+ conductance, C-terminal domain"/>
    <property type="match status" value="1"/>
</dbReference>
<evidence type="ECO:0000313" key="3">
    <source>
        <dbReference type="EMBL" id="MDG2990153.1"/>
    </source>
</evidence>
<organism evidence="3 4">
    <name type="scientific">Candidatus Synechococcus calcipolaris G9</name>
    <dbReference type="NCBI Taxonomy" id="1497997"/>
    <lineage>
        <taxon>Bacteria</taxon>
        <taxon>Bacillati</taxon>
        <taxon>Cyanobacteriota</taxon>
        <taxon>Cyanophyceae</taxon>
        <taxon>Synechococcales</taxon>
        <taxon>Synechococcaceae</taxon>
        <taxon>Synechococcus</taxon>
    </lineage>
</organism>